<accession>A0ABM6FBE4</accession>
<dbReference type="Proteomes" id="UP000177515">
    <property type="component" value="Chromosome 2"/>
</dbReference>
<evidence type="ECO:0000256" key="2">
    <source>
        <dbReference type="SAM" id="Phobius"/>
    </source>
</evidence>
<feature type="transmembrane region" description="Helical" evidence="2">
    <location>
        <begin position="99"/>
        <end position="117"/>
    </location>
</feature>
<gene>
    <name evidence="4" type="ORF">BKK80_24525</name>
</gene>
<feature type="compositionally biased region" description="Basic residues" evidence="1">
    <location>
        <begin position="1"/>
        <end position="11"/>
    </location>
</feature>
<reference evidence="4 5" key="1">
    <citation type="submission" date="2016-10" db="EMBL/GenBank/DDBJ databases">
        <title>Complete genome sequences of three Cupriavidus strains isolated from various Malaysian environments.</title>
        <authorList>
            <person name="Abdullah A.A.-A."/>
            <person name="Shafie N.A.H."/>
            <person name="Lau N.S."/>
        </authorList>
    </citation>
    <scope>NUCLEOTIDE SEQUENCE [LARGE SCALE GENOMIC DNA]</scope>
    <source>
        <strain evidence="4 5">USMAA1020</strain>
    </source>
</reference>
<dbReference type="InterPro" id="IPR007896">
    <property type="entry name" value="BTP_bacteria"/>
</dbReference>
<feature type="transmembrane region" description="Helical" evidence="2">
    <location>
        <begin position="129"/>
        <end position="146"/>
    </location>
</feature>
<protein>
    <recommendedName>
        <fullName evidence="3">Chlorhexidine efflux transporter domain-containing protein</fullName>
    </recommendedName>
</protein>
<keyword evidence="2" id="KW-0472">Membrane</keyword>
<dbReference type="InterPro" id="IPR058208">
    <property type="entry name" value="PACE"/>
</dbReference>
<feature type="transmembrane region" description="Helical" evidence="2">
    <location>
        <begin position="56"/>
        <end position="78"/>
    </location>
</feature>
<evidence type="ECO:0000259" key="3">
    <source>
        <dbReference type="Pfam" id="PF05232"/>
    </source>
</evidence>
<keyword evidence="2" id="KW-0812">Transmembrane</keyword>
<keyword evidence="2" id="KW-1133">Transmembrane helix</keyword>
<name>A0ABM6FBE4_9BURK</name>
<feature type="region of interest" description="Disordered" evidence="1">
    <location>
        <begin position="1"/>
        <end position="20"/>
    </location>
</feature>
<dbReference type="NCBIfam" id="NF033665">
    <property type="entry name" value="PACE_efflu_PCE"/>
    <property type="match status" value="1"/>
</dbReference>
<feature type="domain" description="Chlorhexidine efflux transporter" evidence="3">
    <location>
        <begin position="21"/>
        <end position="84"/>
    </location>
</feature>
<keyword evidence="5" id="KW-1185">Reference proteome</keyword>
<dbReference type="EMBL" id="CP017755">
    <property type="protein sequence ID" value="AOZ09025.1"/>
    <property type="molecule type" value="Genomic_DNA"/>
</dbReference>
<evidence type="ECO:0000313" key="4">
    <source>
        <dbReference type="EMBL" id="AOZ09025.1"/>
    </source>
</evidence>
<evidence type="ECO:0000256" key="1">
    <source>
        <dbReference type="SAM" id="MobiDB-lite"/>
    </source>
</evidence>
<dbReference type="Pfam" id="PF05232">
    <property type="entry name" value="BTP"/>
    <property type="match status" value="2"/>
</dbReference>
<sequence>MQQAQPKHRASPSRPRPDTPKTLAERLAHALSFELTAIVLCAPVVSWVLGLSLVHVGALTALVSLIAMAWNVAFNAVFERIERRFGLVRNVAVRIVHAIAFELGLIALVLPLASWWLEISLLDALLLDLGILLFFLPYTFFFNLVYDRLRARRIERKARKAWKAGEART</sequence>
<feature type="transmembrane region" description="Helical" evidence="2">
    <location>
        <begin position="31"/>
        <end position="50"/>
    </location>
</feature>
<feature type="domain" description="Chlorhexidine efflux transporter" evidence="3">
    <location>
        <begin position="89"/>
        <end position="152"/>
    </location>
</feature>
<proteinExistence type="predicted"/>
<dbReference type="RefSeq" id="WP_071071668.1">
    <property type="nucleotide sequence ID" value="NZ_CP017755.1"/>
</dbReference>
<dbReference type="NCBIfam" id="NF033664">
    <property type="entry name" value="PACE_transport"/>
    <property type="match status" value="1"/>
</dbReference>
<organism evidence="4 5">
    <name type="scientific">Cupriavidus malaysiensis</name>
    <dbReference type="NCBI Taxonomy" id="367825"/>
    <lineage>
        <taxon>Bacteria</taxon>
        <taxon>Pseudomonadati</taxon>
        <taxon>Pseudomonadota</taxon>
        <taxon>Betaproteobacteria</taxon>
        <taxon>Burkholderiales</taxon>
        <taxon>Burkholderiaceae</taxon>
        <taxon>Cupriavidus</taxon>
    </lineage>
</organism>
<evidence type="ECO:0000313" key="5">
    <source>
        <dbReference type="Proteomes" id="UP000177515"/>
    </source>
</evidence>